<name>A0A1S0TI80_LOALO</name>
<dbReference type="CTD" id="9951707"/>
<dbReference type="EMBL" id="JH712511">
    <property type="protein sequence ID" value="EFO14293.1"/>
    <property type="molecule type" value="Genomic_DNA"/>
</dbReference>
<gene>
    <name evidence="1" type="ORF">LOAG_14230</name>
</gene>
<dbReference type="RefSeq" id="XP_003149776.1">
    <property type="nucleotide sequence ID" value="XM_003149728.1"/>
</dbReference>
<protein>
    <submittedName>
        <fullName evidence="1">Uncharacterized protein</fullName>
    </submittedName>
</protein>
<dbReference type="AlphaFoldDB" id="A0A1S0TI80"/>
<accession>A0A1S0TI80</accession>
<reference evidence="1" key="1">
    <citation type="submission" date="2012-04" db="EMBL/GenBank/DDBJ databases">
        <title>The Genome Sequence of Loa loa.</title>
        <authorList>
            <consortium name="The Broad Institute Genome Sequencing Platform"/>
            <consortium name="Broad Institute Genome Sequencing Center for Infectious Disease"/>
            <person name="Nutman T.B."/>
            <person name="Fink D.L."/>
            <person name="Russ C."/>
            <person name="Young S."/>
            <person name="Zeng Q."/>
            <person name="Gargeya S."/>
            <person name="Alvarado L."/>
            <person name="Berlin A."/>
            <person name="Chapman S.B."/>
            <person name="Chen Z."/>
            <person name="Freedman E."/>
            <person name="Gellesch M."/>
            <person name="Goldberg J."/>
            <person name="Griggs A."/>
            <person name="Gujja S."/>
            <person name="Heilman E.R."/>
            <person name="Heiman D."/>
            <person name="Howarth C."/>
            <person name="Mehta T."/>
            <person name="Neiman D."/>
            <person name="Pearson M."/>
            <person name="Roberts A."/>
            <person name="Saif S."/>
            <person name="Shea T."/>
            <person name="Shenoy N."/>
            <person name="Sisk P."/>
            <person name="Stolte C."/>
            <person name="Sykes S."/>
            <person name="White J."/>
            <person name="Yandava C."/>
            <person name="Haas B."/>
            <person name="Henn M.R."/>
            <person name="Nusbaum C."/>
            <person name="Birren B."/>
        </authorList>
    </citation>
    <scope>NUCLEOTIDE SEQUENCE [LARGE SCALE GENOMIC DNA]</scope>
</reference>
<dbReference type="KEGG" id="loa:LOAG_14230"/>
<dbReference type="InParanoid" id="A0A1S0TI80"/>
<sequence>MKNKFTYDELWKYGLLSIMVMKTHPVDRLSKTKSPCFGCECGFHVCFHIHVCIHVYIHICNRFNFYIYQCSEYCSNPPYHELEGKLFTFGESKFTSESILKSEIKSDSEIRNSESRINFEREKRIISAVFKDES</sequence>
<proteinExistence type="predicted"/>
<organism evidence="1">
    <name type="scientific">Loa loa</name>
    <name type="common">Eye worm</name>
    <name type="synonym">Filaria loa</name>
    <dbReference type="NCBI Taxonomy" id="7209"/>
    <lineage>
        <taxon>Eukaryota</taxon>
        <taxon>Metazoa</taxon>
        <taxon>Ecdysozoa</taxon>
        <taxon>Nematoda</taxon>
        <taxon>Chromadorea</taxon>
        <taxon>Rhabditida</taxon>
        <taxon>Spirurina</taxon>
        <taxon>Spiruromorpha</taxon>
        <taxon>Filarioidea</taxon>
        <taxon>Onchocercidae</taxon>
        <taxon>Loa</taxon>
    </lineage>
</organism>
<dbReference type="GeneID" id="9951707"/>
<evidence type="ECO:0000313" key="1">
    <source>
        <dbReference type="EMBL" id="EFO14293.1"/>
    </source>
</evidence>